<dbReference type="Proteomes" id="UP000095598">
    <property type="component" value="Unassembled WGS sequence"/>
</dbReference>
<accession>A0A173RY91</accession>
<dbReference type="GO" id="GO:0030246">
    <property type="term" value="F:carbohydrate binding"/>
    <property type="evidence" value="ECO:0007669"/>
    <property type="project" value="InterPro"/>
</dbReference>
<dbReference type="PIRSF" id="PIRSF005096">
    <property type="entry name" value="GALM"/>
    <property type="match status" value="1"/>
</dbReference>
<dbReference type="GO" id="GO:0006006">
    <property type="term" value="P:glucose metabolic process"/>
    <property type="evidence" value="ECO:0007669"/>
    <property type="project" value="TreeGrafter"/>
</dbReference>
<dbReference type="Gene3D" id="2.70.98.10">
    <property type="match status" value="1"/>
</dbReference>
<comment type="pathway">
    <text evidence="1 5">Carbohydrate metabolism; hexose metabolism.</text>
</comment>
<organism evidence="6 7">
    <name type="scientific">Anaerostipes hadrus</name>
    <dbReference type="NCBI Taxonomy" id="649756"/>
    <lineage>
        <taxon>Bacteria</taxon>
        <taxon>Bacillati</taxon>
        <taxon>Bacillota</taxon>
        <taxon>Clostridia</taxon>
        <taxon>Lachnospirales</taxon>
        <taxon>Lachnospiraceae</taxon>
        <taxon>Anaerostipes</taxon>
    </lineage>
</organism>
<reference evidence="6 7" key="1">
    <citation type="submission" date="2015-09" db="EMBL/GenBank/DDBJ databases">
        <authorList>
            <consortium name="Pathogen Informatics"/>
        </authorList>
    </citation>
    <scope>NUCLEOTIDE SEQUENCE [LARGE SCALE GENOMIC DNA]</scope>
    <source>
        <strain evidence="6 7">2789STDY5608868</strain>
    </source>
</reference>
<evidence type="ECO:0000256" key="3">
    <source>
        <dbReference type="ARBA" id="ARBA00023235"/>
    </source>
</evidence>
<dbReference type="PANTHER" id="PTHR10091">
    <property type="entry name" value="ALDOSE-1-EPIMERASE"/>
    <property type="match status" value="1"/>
</dbReference>
<evidence type="ECO:0000256" key="1">
    <source>
        <dbReference type="ARBA" id="ARBA00005028"/>
    </source>
</evidence>
<dbReference type="GO" id="GO:0004034">
    <property type="term" value="F:aldose 1-epimerase activity"/>
    <property type="evidence" value="ECO:0007669"/>
    <property type="project" value="UniProtKB-EC"/>
</dbReference>
<comment type="similarity">
    <text evidence="2 5">Belongs to the aldose epimerase family.</text>
</comment>
<sequence length="338" mass="38457">MMKVKMIEKRQNGVCLFELQNDEIKVITSNLGCHILSVFTKDRDGNYGDVVLGYQDVEDCHKDDKFLGCIIGRVANRIANGEFQLNGKTYKLAVNSGPNTIHGGINGFNQKIFNYEILEDGIRFIYLSPDMEEGFPGSLYLKIVYRLSGNELKMEYEAMSDQDTLINIANHSFFNLSAKDSKIYDHQLMIKSDQIACADENGLPTGKFLDVENTPFDFKSFHEIGERIHDDDEQLRFVGGYDHCFMLKDEKDQAVLYDKESGRKLTITTTLPCMQLYAGNFLAGGSDGKFGKPYENRDGVALEPQFLPNSMNIEKKPRVILRKGEEYEAVTTYRFETE</sequence>
<keyword evidence="3 5" id="KW-0413">Isomerase</keyword>
<dbReference type="PANTHER" id="PTHR10091:SF0">
    <property type="entry name" value="GALACTOSE MUTAROTASE"/>
    <property type="match status" value="1"/>
</dbReference>
<dbReference type="UniPathway" id="UPA00242"/>
<dbReference type="InterPro" id="IPR014718">
    <property type="entry name" value="GH-type_carb-bd"/>
</dbReference>
<dbReference type="InterPro" id="IPR008183">
    <property type="entry name" value="Aldose_1/G6P_1-epimerase"/>
</dbReference>
<evidence type="ECO:0000313" key="6">
    <source>
        <dbReference type="EMBL" id="CUM82529.1"/>
    </source>
</evidence>
<protein>
    <recommendedName>
        <fullName evidence="5">Aldose 1-epimerase</fullName>
        <ecNumber evidence="5">5.1.3.3</ecNumber>
    </recommendedName>
</protein>
<dbReference type="GO" id="GO:0033499">
    <property type="term" value="P:galactose catabolic process via UDP-galactose, Leloir pathway"/>
    <property type="evidence" value="ECO:0007669"/>
    <property type="project" value="TreeGrafter"/>
</dbReference>
<dbReference type="InterPro" id="IPR011013">
    <property type="entry name" value="Gal_mutarotase_sf_dom"/>
</dbReference>
<dbReference type="NCBIfam" id="NF008277">
    <property type="entry name" value="PRK11055.1"/>
    <property type="match status" value="1"/>
</dbReference>
<dbReference type="AlphaFoldDB" id="A0A173RY91"/>
<name>A0A173RY91_ANAHA</name>
<proteinExistence type="inferred from homology"/>
<dbReference type="EC" id="5.1.3.3" evidence="5"/>
<dbReference type="InterPro" id="IPR015443">
    <property type="entry name" value="Aldose_1-epimerase"/>
</dbReference>
<evidence type="ECO:0000256" key="5">
    <source>
        <dbReference type="PIRNR" id="PIRNR005096"/>
    </source>
</evidence>
<dbReference type="EMBL" id="CYXT01000004">
    <property type="protein sequence ID" value="CUM82529.1"/>
    <property type="molecule type" value="Genomic_DNA"/>
</dbReference>
<dbReference type="SUPFAM" id="SSF74650">
    <property type="entry name" value="Galactose mutarotase-like"/>
    <property type="match status" value="1"/>
</dbReference>
<dbReference type="CDD" id="cd09019">
    <property type="entry name" value="galactose_mutarotase_like"/>
    <property type="match status" value="1"/>
</dbReference>
<dbReference type="InterPro" id="IPR047215">
    <property type="entry name" value="Galactose_mutarotase-like"/>
</dbReference>
<dbReference type="RefSeq" id="WP_055231481.1">
    <property type="nucleotide sequence ID" value="NZ_CYXT01000004.1"/>
</dbReference>
<evidence type="ECO:0000256" key="4">
    <source>
        <dbReference type="ARBA" id="ARBA00023277"/>
    </source>
</evidence>
<evidence type="ECO:0000256" key="2">
    <source>
        <dbReference type="ARBA" id="ARBA00006206"/>
    </source>
</evidence>
<gene>
    <name evidence="6" type="primary">mro_1</name>
    <name evidence="6" type="ORF">ERS852425_00850</name>
</gene>
<dbReference type="GO" id="GO:0005737">
    <property type="term" value="C:cytoplasm"/>
    <property type="evidence" value="ECO:0007669"/>
    <property type="project" value="TreeGrafter"/>
</dbReference>
<comment type="catalytic activity">
    <reaction evidence="5">
        <text>alpha-D-glucose = beta-D-glucose</text>
        <dbReference type="Rhea" id="RHEA:10264"/>
        <dbReference type="ChEBI" id="CHEBI:15903"/>
        <dbReference type="ChEBI" id="CHEBI:17925"/>
        <dbReference type="EC" id="5.1.3.3"/>
    </reaction>
</comment>
<dbReference type="Pfam" id="PF01263">
    <property type="entry name" value="Aldose_epim"/>
    <property type="match status" value="1"/>
</dbReference>
<keyword evidence="4 5" id="KW-0119">Carbohydrate metabolism</keyword>
<evidence type="ECO:0000313" key="7">
    <source>
        <dbReference type="Proteomes" id="UP000095598"/>
    </source>
</evidence>